<accession>A0A1T1AQY8</accession>
<evidence type="ECO:0000313" key="4">
    <source>
        <dbReference type="Proteomes" id="UP000190750"/>
    </source>
</evidence>
<keyword evidence="1 3" id="KW-0378">Hydrolase</keyword>
<gene>
    <name evidence="3" type="ORF">RF819_07090</name>
</gene>
<feature type="domain" description="Isochorismatase-like" evidence="2">
    <location>
        <begin position="3"/>
        <end position="142"/>
    </location>
</feature>
<sequence>MTSALLIIDVQHALCHGADAAFDIASVIDRINRVSAKARAVGAPVILIQHEEADGPLQHGAEGWQLDARLQLSDADLRLHKTACDSFYKTNLQDLLLSHTVDHLVVCGLQSEFCVDSTVRAALARGYPVTLVADGHSTVDNAVLTAAQISAHHNTTLANLGSFGPRVTAVPAAEIALSA</sequence>
<dbReference type="InterPro" id="IPR036380">
    <property type="entry name" value="Isochorismatase-like_sf"/>
</dbReference>
<dbReference type="InterPro" id="IPR050272">
    <property type="entry name" value="Isochorismatase-like_hydrls"/>
</dbReference>
<evidence type="ECO:0000313" key="3">
    <source>
        <dbReference type="EMBL" id="OOV06529.1"/>
    </source>
</evidence>
<organism evidence="3 4">
    <name type="scientific">Rhodoferax fermentans</name>
    <dbReference type="NCBI Taxonomy" id="28066"/>
    <lineage>
        <taxon>Bacteria</taxon>
        <taxon>Pseudomonadati</taxon>
        <taxon>Pseudomonadota</taxon>
        <taxon>Betaproteobacteria</taxon>
        <taxon>Burkholderiales</taxon>
        <taxon>Comamonadaceae</taxon>
        <taxon>Rhodoferax</taxon>
    </lineage>
</organism>
<dbReference type="Proteomes" id="UP000190750">
    <property type="component" value="Unassembled WGS sequence"/>
</dbReference>
<comment type="caution">
    <text evidence="3">The sequence shown here is derived from an EMBL/GenBank/DDBJ whole genome shotgun (WGS) entry which is preliminary data.</text>
</comment>
<dbReference type="InterPro" id="IPR000868">
    <property type="entry name" value="Isochorismatase-like_dom"/>
</dbReference>
<dbReference type="STRING" id="28066.RF819_07090"/>
<dbReference type="SUPFAM" id="SSF52499">
    <property type="entry name" value="Isochorismatase-like hydrolases"/>
    <property type="match status" value="1"/>
</dbReference>
<reference evidence="3 4" key="1">
    <citation type="submission" date="2017-01" db="EMBL/GenBank/DDBJ databases">
        <title>Genome sequencing of Rhodoferax fermentans JCM 7819.</title>
        <authorList>
            <person name="Kim Y.J."/>
            <person name="Farh M.E.-A."/>
            <person name="Yang D.-C."/>
        </authorList>
    </citation>
    <scope>NUCLEOTIDE SEQUENCE [LARGE SCALE GENOMIC DNA]</scope>
    <source>
        <strain evidence="3 4">JCM 7819</strain>
    </source>
</reference>
<dbReference type="OrthoDB" id="1157330at2"/>
<dbReference type="CDD" id="cd01014">
    <property type="entry name" value="nicotinamidase_related"/>
    <property type="match status" value="1"/>
</dbReference>
<dbReference type="RefSeq" id="WP_078364327.1">
    <property type="nucleotide sequence ID" value="NZ_MTJN01000002.1"/>
</dbReference>
<evidence type="ECO:0000259" key="2">
    <source>
        <dbReference type="Pfam" id="PF00857"/>
    </source>
</evidence>
<dbReference type="GO" id="GO:0016787">
    <property type="term" value="F:hydrolase activity"/>
    <property type="evidence" value="ECO:0007669"/>
    <property type="project" value="UniProtKB-KW"/>
</dbReference>
<keyword evidence="4" id="KW-1185">Reference proteome</keyword>
<dbReference type="Pfam" id="PF00857">
    <property type="entry name" value="Isochorismatase"/>
    <property type="match status" value="1"/>
</dbReference>
<dbReference type="PANTHER" id="PTHR43540">
    <property type="entry name" value="PEROXYUREIDOACRYLATE/UREIDOACRYLATE AMIDOHYDROLASE-RELATED"/>
    <property type="match status" value="1"/>
</dbReference>
<name>A0A1T1AQY8_RHOFE</name>
<evidence type="ECO:0000256" key="1">
    <source>
        <dbReference type="ARBA" id="ARBA00022801"/>
    </source>
</evidence>
<proteinExistence type="predicted"/>
<dbReference type="PANTHER" id="PTHR43540:SF14">
    <property type="entry name" value="ISOCHORISMATASE"/>
    <property type="match status" value="1"/>
</dbReference>
<protein>
    <submittedName>
        <fullName evidence="3">Cysteine hydrolase</fullName>
    </submittedName>
</protein>
<dbReference type="EMBL" id="MTJN01000002">
    <property type="protein sequence ID" value="OOV06529.1"/>
    <property type="molecule type" value="Genomic_DNA"/>
</dbReference>
<dbReference type="Gene3D" id="3.40.50.850">
    <property type="entry name" value="Isochorismatase-like"/>
    <property type="match status" value="1"/>
</dbReference>
<dbReference type="AlphaFoldDB" id="A0A1T1AQY8"/>